<sequence length="120" mass="13502">MEMTLKCKKCRINLIESQHGLLNGHNESADYSRINQPYLNEKCQDETFSAFYLPEDKYPQWVSDAVTDLNWVSGKLKCPGCSVTVGSVDFVAGRKCSCGSNILLPVKIIRSKVDPHLIKH</sequence>
<reference evidence="1" key="1">
    <citation type="submission" date="2022-01" db="UniProtKB">
        <authorList>
            <consortium name="EnsemblMetazoa"/>
        </authorList>
    </citation>
    <scope>IDENTIFICATION</scope>
</reference>
<dbReference type="GO" id="GO:0061630">
    <property type="term" value="F:ubiquitin protein ligase activity"/>
    <property type="evidence" value="ECO:0007669"/>
    <property type="project" value="InterPro"/>
</dbReference>
<dbReference type="PANTHER" id="PTHR46717:SF1">
    <property type="entry name" value="E3 UBIQUITIN-PROTEIN LIGASE RNF180"/>
    <property type="match status" value="1"/>
</dbReference>
<dbReference type="InterPro" id="IPR033263">
    <property type="entry name" value="RNF180"/>
</dbReference>
<dbReference type="GO" id="GO:0042415">
    <property type="term" value="P:norepinephrine metabolic process"/>
    <property type="evidence" value="ECO:0007669"/>
    <property type="project" value="TreeGrafter"/>
</dbReference>
<dbReference type="GO" id="GO:0031624">
    <property type="term" value="F:ubiquitin conjugating enzyme binding"/>
    <property type="evidence" value="ECO:0007669"/>
    <property type="project" value="TreeGrafter"/>
</dbReference>
<dbReference type="GO" id="GO:0042428">
    <property type="term" value="P:serotonin metabolic process"/>
    <property type="evidence" value="ECO:0007669"/>
    <property type="project" value="TreeGrafter"/>
</dbReference>
<dbReference type="AlphaFoldDB" id="A0A8I6S924"/>
<evidence type="ECO:0000313" key="2">
    <source>
        <dbReference type="Proteomes" id="UP000494040"/>
    </source>
</evidence>
<keyword evidence="2" id="KW-1185">Reference proteome</keyword>
<dbReference type="RefSeq" id="XP_014255465.1">
    <property type="nucleotide sequence ID" value="XM_014399979.2"/>
</dbReference>
<dbReference type="OrthoDB" id="2017893at2759"/>
<dbReference type="PANTHER" id="PTHR46717">
    <property type="entry name" value="E3 UBIQUITIN-PROTEIN LIGASE RNF180"/>
    <property type="match status" value="1"/>
</dbReference>
<evidence type="ECO:0008006" key="3">
    <source>
        <dbReference type="Google" id="ProtNLM"/>
    </source>
</evidence>
<dbReference type="GO" id="GO:0005789">
    <property type="term" value="C:endoplasmic reticulum membrane"/>
    <property type="evidence" value="ECO:0007669"/>
    <property type="project" value="TreeGrafter"/>
</dbReference>
<proteinExistence type="predicted"/>
<dbReference type="GO" id="GO:0000209">
    <property type="term" value="P:protein polyubiquitination"/>
    <property type="evidence" value="ECO:0007669"/>
    <property type="project" value="InterPro"/>
</dbReference>
<dbReference type="OMA" id="DTVWYVR"/>
<protein>
    <recommendedName>
        <fullName evidence="3">E3 ubiquitin-protein ligase RNF180</fullName>
    </recommendedName>
</protein>
<name>A0A8I6S924_CIMLE</name>
<organism evidence="1 2">
    <name type="scientific">Cimex lectularius</name>
    <name type="common">Bed bug</name>
    <name type="synonym">Acanthia lectularia</name>
    <dbReference type="NCBI Taxonomy" id="79782"/>
    <lineage>
        <taxon>Eukaryota</taxon>
        <taxon>Metazoa</taxon>
        <taxon>Ecdysozoa</taxon>
        <taxon>Arthropoda</taxon>
        <taxon>Hexapoda</taxon>
        <taxon>Insecta</taxon>
        <taxon>Pterygota</taxon>
        <taxon>Neoptera</taxon>
        <taxon>Paraneoptera</taxon>
        <taxon>Hemiptera</taxon>
        <taxon>Heteroptera</taxon>
        <taxon>Panheteroptera</taxon>
        <taxon>Cimicomorpha</taxon>
        <taxon>Cimicidae</taxon>
        <taxon>Cimex</taxon>
    </lineage>
</organism>
<dbReference type="EnsemblMetazoa" id="XM_014399979.2">
    <property type="protein sequence ID" value="XP_014255465.1"/>
    <property type="gene ID" value="LOC106670012"/>
</dbReference>
<dbReference type="Proteomes" id="UP000494040">
    <property type="component" value="Unassembled WGS sequence"/>
</dbReference>
<evidence type="ECO:0000313" key="1">
    <source>
        <dbReference type="EnsemblMetazoa" id="XP_014255465.1"/>
    </source>
</evidence>
<accession>A0A8I6S924</accession>
<dbReference type="KEGG" id="clec:106670012"/>
<dbReference type="GeneID" id="106670012"/>
<dbReference type="GO" id="GO:0032436">
    <property type="term" value="P:positive regulation of proteasomal ubiquitin-dependent protein catabolic process"/>
    <property type="evidence" value="ECO:0007669"/>
    <property type="project" value="TreeGrafter"/>
</dbReference>